<evidence type="ECO:0000313" key="1">
    <source>
        <dbReference type="EMBL" id="ADV64390.1"/>
    </source>
</evidence>
<sequence length="78" mass="8634">MTSKKSFSGVVIGIEQVEGYDKPLLYVHGEAEGYEGEFYVLVPDEELENYMRLGIGQRIEGVGVEESGSPLVLRKLVV</sequence>
<keyword evidence="2" id="KW-1185">Reference proteome</keyword>
<dbReference type="eggNOG" id="arCOG08866">
    <property type="taxonomic scope" value="Archaea"/>
</dbReference>
<reference evidence="2" key="1">
    <citation type="submission" date="2010-11" db="EMBL/GenBank/DDBJ databases">
        <title>The complete genome of Desulfurococcus mucosus DSM 2162.</title>
        <authorList>
            <consortium name="US DOE Joint Genome Institute (JGI-PGF)"/>
            <person name="Lucas S."/>
            <person name="Copeland A."/>
            <person name="Lapidus A."/>
            <person name="Bruce D."/>
            <person name="Goodwin L."/>
            <person name="Pitluck S."/>
            <person name="Kyrpides N."/>
            <person name="Mavromatis K."/>
            <person name="Pagani I."/>
            <person name="Ivanova N."/>
            <person name="Ovchinnikova G."/>
            <person name="Chertkov O."/>
            <person name="Held B."/>
            <person name="Brettin T."/>
            <person name="Detter J.C."/>
            <person name="Tapia R."/>
            <person name="Han C."/>
            <person name="Land M."/>
            <person name="Hauser L."/>
            <person name="Markowitz V."/>
            <person name="Cheng J.-F."/>
            <person name="Hugenholtz P."/>
            <person name="Woyke T."/>
            <person name="Wu D."/>
            <person name="Wirth R."/>
            <person name="Bilek Y."/>
            <person name="Hader T."/>
            <person name="Klenk H.-P."/>
            <person name="Eisen J.A."/>
        </authorList>
    </citation>
    <scope>NUCLEOTIDE SEQUENCE [LARGE SCALE GENOMIC DNA]</scope>
    <source>
        <strain evidence="2">ATCC 35584 / DSM 2162 / JCM 9187 / O7/1</strain>
    </source>
</reference>
<dbReference type="HOGENOM" id="CLU_195005_0_0_2"/>
<name>E8RAI0_DESM0</name>
<dbReference type="AlphaFoldDB" id="E8RAI0"/>
<dbReference type="KEGG" id="dmu:Desmu_0071"/>
<gene>
    <name evidence="1" type="ordered locus">Desmu_0071</name>
</gene>
<dbReference type="OrthoDB" id="19129at2157"/>
<dbReference type="GeneID" id="10152755"/>
<organism evidence="1 2">
    <name type="scientific">Desulfurococcus mucosus (strain ATCC 35584 / DSM 2162 / JCM 9187 / O7/1)</name>
    <dbReference type="NCBI Taxonomy" id="765177"/>
    <lineage>
        <taxon>Archaea</taxon>
        <taxon>Thermoproteota</taxon>
        <taxon>Thermoprotei</taxon>
        <taxon>Desulfurococcales</taxon>
        <taxon>Desulfurococcaceae</taxon>
        <taxon>Desulfurococcus</taxon>
    </lineage>
</organism>
<dbReference type="STRING" id="765177.Desmu_0071"/>
<dbReference type="Proteomes" id="UP000001068">
    <property type="component" value="Chromosome"/>
</dbReference>
<proteinExistence type="predicted"/>
<reference evidence="1 2" key="2">
    <citation type="journal article" date="2011" name="Stand. Genomic Sci.">
        <title>Complete genome sequence of Desulfurococcus mucosus type strain (O7/1).</title>
        <authorList>
            <person name="Wirth R."/>
            <person name="Chertkov O."/>
            <person name="Held B."/>
            <person name="Lapidus A."/>
            <person name="Nolan M."/>
            <person name="Lucas S."/>
            <person name="Hammon N."/>
            <person name="Deshpande S."/>
            <person name="Cheng J.F."/>
            <person name="Tapia R."/>
            <person name="Han C."/>
            <person name="Goodwin L."/>
            <person name="Pitluck S."/>
            <person name="Liolios K."/>
            <person name="Ioanna P."/>
            <person name="Ivanova N."/>
            <person name="Mavromatis K."/>
            <person name="Mikhailova N."/>
            <person name="Pati A."/>
            <person name="Chen A."/>
            <person name="Palaniappan K."/>
            <person name="Land M."/>
            <person name="Hauser L."/>
            <person name="Chang Y.J."/>
            <person name="Jeffries C.D."/>
            <person name="Bilek Y."/>
            <person name="Hader T."/>
            <person name="Rohde M."/>
            <person name="Spring S."/>
            <person name="Sikorski J."/>
            <person name="Goker M."/>
            <person name="Woyke T."/>
            <person name="Bristow J."/>
            <person name="Eisen J.A."/>
            <person name="Markowitz V."/>
            <person name="Hugenholtz P."/>
            <person name="Kyrpides N.C."/>
            <person name="Klenk H.P."/>
        </authorList>
    </citation>
    <scope>NUCLEOTIDE SEQUENCE [LARGE SCALE GENOMIC DNA]</scope>
    <source>
        <strain evidence="2">ATCC 35584 / DSM 2162 / JCM 9187 / O7/1</strain>
    </source>
</reference>
<dbReference type="RefSeq" id="WP_013561612.1">
    <property type="nucleotide sequence ID" value="NC_014961.1"/>
</dbReference>
<evidence type="ECO:0000313" key="2">
    <source>
        <dbReference type="Proteomes" id="UP000001068"/>
    </source>
</evidence>
<dbReference type="EMBL" id="CP002363">
    <property type="protein sequence ID" value="ADV64390.1"/>
    <property type="molecule type" value="Genomic_DNA"/>
</dbReference>
<accession>E8RAI0</accession>
<protein>
    <submittedName>
        <fullName evidence="1">Uncharacterized protein</fullName>
    </submittedName>
</protein>